<comment type="catalytic activity">
    <reaction evidence="1 7">
        <text>D-mannose 6-phosphate = D-fructose 6-phosphate</text>
        <dbReference type="Rhea" id="RHEA:12356"/>
        <dbReference type="ChEBI" id="CHEBI:58735"/>
        <dbReference type="ChEBI" id="CHEBI:61527"/>
        <dbReference type="EC" id="5.3.1.8"/>
    </reaction>
</comment>
<dbReference type="InterPro" id="IPR046457">
    <property type="entry name" value="PMI_typeI_cat"/>
</dbReference>
<evidence type="ECO:0000313" key="13">
    <source>
        <dbReference type="Proteomes" id="UP000263232"/>
    </source>
</evidence>
<evidence type="ECO:0000256" key="1">
    <source>
        <dbReference type="ARBA" id="ARBA00000757"/>
    </source>
</evidence>
<evidence type="ECO:0000256" key="8">
    <source>
        <dbReference type="PIRSR" id="PIRSR036894-1"/>
    </source>
</evidence>
<feature type="binding site" evidence="8">
    <location>
        <position position="173"/>
    </location>
    <ligand>
        <name>Zn(2+)</name>
        <dbReference type="ChEBI" id="CHEBI:29105"/>
    </ligand>
</feature>
<dbReference type="CDD" id="cd07010">
    <property type="entry name" value="cupin_PMI_type_I_N_bac"/>
    <property type="match status" value="1"/>
</dbReference>
<evidence type="ECO:0000256" key="4">
    <source>
        <dbReference type="ARBA" id="ARBA00022723"/>
    </source>
</evidence>
<dbReference type="GO" id="GO:0008270">
    <property type="term" value="F:zinc ion binding"/>
    <property type="evidence" value="ECO:0007669"/>
    <property type="project" value="UniProtKB-UniRule"/>
</dbReference>
<sequence length="318" mass="35680">MEAIFLEPVLQEKIWGGKKLSTEFHLDIPSDKTGEAWVISAHPNGPSVVKRPEAYAGQTLAELYEREPQLFGPNHPEPFPLLVKILDANDNLSVQVHPDDAYAQAHEGPNELGKTECWYILSAEEGAKIIYGHNASTKEEFEAYVEKGDFDGLFREVEVKAGEFYDVPAGTIHAIGAGITILETQQSSDTTYRVFDYNRKDDSGKERELHLQQSIDVSLIPHQDSEHTKRDLKVKANELTELVANDYFVVYKLDVTVEQAYAFEEDYYLATVVKGSGEVTLDQETYPLKIADSFILPYGPKDVTFSGDMELVISKPVF</sequence>
<dbReference type="EC" id="5.3.1.8" evidence="3 7"/>
<name>A0A347WL22_9LACT</name>
<evidence type="ECO:0000256" key="6">
    <source>
        <dbReference type="ARBA" id="ARBA00023235"/>
    </source>
</evidence>
<dbReference type="GO" id="GO:0005975">
    <property type="term" value="P:carbohydrate metabolic process"/>
    <property type="evidence" value="ECO:0007669"/>
    <property type="project" value="UniProtKB-UniRule"/>
</dbReference>
<dbReference type="PANTHER" id="PTHR42742:SF3">
    <property type="entry name" value="FRUCTOKINASE"/>
    <property type="match status" value="1"/>
</dbReference>
<proteinExistence type="inferred from homology"/>
<accession>A0A347WL22</accession>
<dbReference type="InterPro" id="IPR014710">
    <property type="entry name" value="RmlC-like_jellyroll"/>
</dbReference>
<dbReference type="RefSeq" id="WP_118990678.1">
    <property type="nucleotide sequence ID" value="NZ_CP023434.1"/>
</dbReference>
<keyword evidence="6 7" id="KW-0413">Isomerase</keyword>
<dbReference type="InterPro" id="IPR014628">
    <property type="entry name" value="Man6P_isomerase_Firm_short"/>
</dbReference>
<dbReference type="InterPro" id="IPR011051">
    <property type="entry name" value="RmlC_Cupin_sf"/>
</dbReference>
<dbReference type="KEGG" id="abae:CL176_07105"/>
<dbReference type="PANTHER" id="PTHR42742">
    <property type="entry name" value="TRANSCRIPTIONAL REPRESSOR MPRA"/>
    <property type="match status" value="1"/>
</dbReference>
<protein>
    <recommendedName>
        <fullName evidence="3 7">Mannose-6-phosphate isomerase</fullName>
        <ecNumber evidence="3 7">5.3.1.8</ecNumber>
    </recommendedName>
</protein>
<feature type="domain" description="Mannose-6-phosphate isomerase cupin" evidence="11">
    <location>
        <begin position="240"/>
        <end position="315"/>
    </location>
</feature>
<gene>
    <name evidence="12" type="primary">manA</name>
    <name evidence="12" type="ORF">CL176_07105</name>
</gene>
<dbReference type="InterPro" id="IPR051804">
    <property type="entry name" value="Carb_Metab_Reg_Kinase/Isom"/>
</dbReference>
<keyword evidence="5 7" id="KW-0862">Zinc</keyword>
<organism evidence="12 13">
    <name type="scientific">Suicoccus acidiformans</name>
    <dbReference type="NCBI Taxonomy" id="2036206"/>
    <lineage>
        <taxon>Bacteria</taxon>
        <taxon>Bacillati</taxon>
        <taxon>Bacillota</taxon>
        <taxon>Bacilli</taxon>
        <taxon>Lactobacillales</taxon>
        <taxon>Aerococcaceae</taxon>
        <taxon>Suicoccus</taxon>
    </lineage>
</organism>
<dbReference type="GO" id="GO:0004476">
    <property type="term" value="F:mannose-6-phosphate isomerase activity"/>
    <property type="evidence" value="ECO:0007669"/>
    <property type="project" value="UniProtKB-UniRule"/>
</dbReference>
<dbReference type="Pfam" id="PF20511">
    <property type="entry name" value="PMI_typeI_cat"/>
    <property type="match status" value="1"/>
</dbReference>
<dbReference type="SUPFAM" id="SSF51182">
    <property type="entry name" value="RmlC-like cupins"/>
    <property type="match status" value="1"/>
</dbReference>
<evidence type="ECO:0000313" key="12">
    <source>
        <dbReference type="EMBL" id="AXY25779.1"/>
    </source>
</evidence>
<keyword evidence="13" id="KW-1185">Reference proteome</keyword>
<dbReference type="Proteomes" id="UP000263232">
    <property type="component" value="Chromosome"/>
</dbReference>
<reference evidence="12 13" key="1">
    <citation type="submission" date="2017-09" db="EMBL/GenBank/DDBJ databases">
        <title>Complete genome sequence of Oxytococcus suis strain ZY16052.</title>
        <authorList>
            <person name="Li F."/>
        </authorList>
    </citation>
    <scope>NUCLEOTIDE SEQUENCE [LARGE SCALE GENOMIC DNA]</scope>
    <source>
        <strain evidence="12 13">ZY16052</strain>
    </source>
</reference>
<evidence type="ECO:0000256" key="5">
    <source>
        <dbReference type="ARBA" id="ARBA00022833"/>
    </source>
</evidence>
<comment type="similarity">
    <text evidence="2 7">Belongs to the mannose-6-phosphate isomerase type 1 family.</text>
</comment>
<dbReference type="EMBL" id="CP023434">
    <property type="protein sequence ID" value="AXY25779.1"/>
    <property type="molecule type" value="Genomic_DNA"/>
</dbReference>
<evidence type="ECO:0000259" key="10">
    <source>
        <dbReference type="Pfam" id="PF20511"/>
    </source>
</evidence>
<feature type="active site" evidence="9">
    <location>
        <position position="193"/>
    </location>
</feature>
<evidence type="ECO:0000259" key="11">
    <source>
        <dbReference type="Pfam" id="PF21621"/>
    </source>
</evidence>
<dbReference type="Pfam" id="PF21621">
    <property type="entry name" value="MPI_cupin_dom"/>
    <property type="match status" value="1"/>
</dbReference>
<feature type="binding site" evidence="8">
    <location>
        <position position="116"/>
    </location>
    <ligand>
        <name>Zn(2+)</name>
        <dbReference type="ChEBI" id="CHEBI:29105"/>
    </ligand>
</feature>
<dbReference type="PIRSF" id="PIRSF036894">
    <property type="entry name" value="PMI_Firm_short"/>
    <property type="match status" value="1"/>
</dbReference>
<evidence type="ECO:0000256" key="9">
    <source>
        <dbReference type="PIRSR" id="PIRSR036894-2"/>
    </source>
</evidence>
<dbReference type="InterPro" id="IPR049071">
    <property type="entry name" value="MPI_cupin_dom"/>
</dbReference>
<feature type="domain" description="Phosphomannose isomerase type I catalytic" evidence="10">
    <location>
        <begin position="5"/>
        <end position="105"/>
    </location>
</feature>
<evidence type="ECO:0000256" key="7">
    <source>
        <dbReference type="PIRNR" id="PIRNR036894"/>
    </source>
</evidence>
<dbReference type="InterPro" id="IPR001250">
    <property type="entry name" value="Man6P_Isoase-1"/>
</dbReference>
<dbReference type="OrthoDB" id="9808275at2"/>
<dbReference type="NCBIfam" id="TIGR00218">
    <property type="entry name" value="manA"/>
    <property type="match status" value="1"/>
</dbReference>
<keyword evidence="4 7" id="KW-0479">Metal-binding</keyword>
<feature type="binding site" evidence="8">
    <location>
        <position position="97"/>
    </location>
    <ligand>
        <name>Zn(2+)</name>
        <dbReference type="ChEBI" id="CHEBI:29105"/>
    </ligand>
</feature>
<dbReference type="Gene3D" id="2.60.120.10">
    <property type="entry name" value="Jelly Rolls"/>
    <property type="match status" value="2"/>
</dbReference>
<evidence type="ECO:0000256" key="2">
    <source>
        <dbReference type="ARBA" id="ARBA00010772"/>
    </source>
</evidence>
<evidence type="ECO:0000256" key="3">
    <source>
        <dbReference type="ARBA" id="ARBA00011956"/>
    </source>
</evidence>
<comment type="cofactor">
    <cofactor evidence="8">
        <name>Zn(2+)</name>
        <dbReference type="ChEBI" id="CHEBI:29105"/>
    </cofactor>
    <text evidence="8">Binds 1 zinc ion per subunit.</text>
</comment>
<dbReference type="AlphaFoldDB" id="A0A347WL22"/>